<organism evidence="3 4">
    <name type="scientific">Toxocara canis</name>
    <name type="common">Canine roundworm</name>
    <dbReference type="NCBI Taxonomy" id="6265"/>
    <lineage>
        <taxon>Eukaryota</taxon>
        <taxon>Metazoa</taxon>
        <taxon>Ecdysozoa</taxon>
        <taxon>Nematoda</taxon>
        <taxon>Chromadorea</taxon>
        <taxon>Rhabditida</taxon>
        <taxon>Spirurina</taxon>
        <taxon>Ascaridomorpha</taxon>
        <taxon>Ascaridoidea</taxon>
        <taxon>Toxocaridae</taxon>
        <taxon>Toxocara</taxon>
    </lineage>
</organism>
<keyword evidence="3" id="KW-1185">Reference proteome</keyword>
<accession>A0A183U8U5</accession>
<evidence type="ECO:0000313" key="4">
    <source>
        <dbReference type="WBParaSite" id="TCNE_0000491501-mRNA-1"/>
    </source>
</evidence>
<name>A0A183U8U5_TOXCA</name>
<gene>
    <name evidence="2" type="ORF">TCNE_LOCUS4914</name>
</gene>
<sequence length="159" mass="18249">MDTRSEPSQLPSSSQSKLGRLPDCEGLLRRFGNCRSVNEVPYFSTADESTKYFDGLNLQGDAYRIDSPISPEEEEIEDEEGNEQSLEDELICKHDADIVQWVNFFKRMPPSKQMDALSELVDECSLTHVRHLQSVIEPFFQKDFIRDLPKEVELLTSAF</sequence>
<evidence type="ECO:0000313" key="2">
    <source>
        <dbReference type="EMBL" id="VDM33144.1"/>
    </source>
</evidence>
<reference evidence="4" key="1">
    <citation type="submission" date="2016-06" db="UniProtKB">
        <authorList>
            <consortium name="WormBaseParasite"/>
        </authorList>
    </citation>
    <scope>IDENTIFICATION</scope>
</reference>
<reference evidence="2 3" key="2">
    <citation type="submission" date="2018-11" db="EMBL/GenBank/DDBJ databases">
        <authorList>
            <consortium name="Pathogen Informatics"/>
        </authorList>
    </citation>
    <scope>NUCLEOTIDE SEQUENCE [LARGE SCALE GENOMIC DNA]</scope>
</reference>
<dbReference type="AlphaFoldDB" id="A0A183U8U5"/>
<proteinExistence type="predicted"/>
<dbReference type="Proteomes" id="UP000050794">
    <property type="component" value="Unassembled WGS sequence"/>
</dbReference>
<dbReference type="WBParaSite" id="TCNE_0000491501-mRNA-1">
    <property type="protein sequence ID" value="TCNE_0000491501-mRNA-1"/>
    <property type="gene ID" value="TCNE_0000491501"/>
</dbReference>
<protein>
    <submittedName>
        <fullName evidence="2 4">Uncharacterized protein</fullName>
    </submittedName>
</protein>
<evidence type="ECO:0000313" key="3">
    <source>
        <dbReference type="Proteomes" id="UP000050794"/>
    </source>
</evidence>
<feature type="region of interest" description="Disordered" evidence="1">
    <location>
        <begin position="1"/>
        <end position="21"/>
    </location>
</feature>
<evidence type="ECO:0000256" key="1">
    <source>
        <dbReference type="SAM" id="MobiDB-lite"/>
    </source>
</evidence>
<dbReference type="EMBL" id="UYWY01009820">
    <property type="protein sequence ID" value="VDM33144.1"/>
    <property type="molecule type" value="Genomic_DNA"/>
</dbReference>
<feature type="compositionally biased region" description="Low complexity" evidence="1">
    <location>
        <begin position="1"/>
        <end position="16"/>
    </location>
</feature>